<name>A0AAE1L5P6_PETCI</name>
<evidence type="ECO:0000313" key="2">
    <source>
        <dbReference type="EMBL" id="KAK3894250.1"/>
    </source>
</evidence>
<evidence type="ECO:0000313" key="3">
    <source>
        <dbReference type="Proteomes" id="UP001286313"/>
    </source>
</evidence>
<protein>
    <recommendedName>
        <fullName evidence="4">Topoisomerase I</fullName>
    </recommendedName>
</protein>
<gene>
    <name evidence="2" type="ORF">Pcinc_002012</name>
</gene>
<feature type="coiled-coil region" evidence="1">
    <location>
        <begin position="53"/>
        <end position="80"/>
    </location>
</feature>
<sequence length="221" mass="26450">MREEMSQLADHNQICATFNITVTKPYKEKSEVKEISYLKINDTTKHSFMQCMEDKLRSQAENLKGNIIQLKNMMKDVANTHMMTKLRKRTKEEMPELIEPIWLTEEIKYRISVRRIFNKERRKAEIEGDIEKAKRYKDMYDNQRKRVQGMVQERKTADEIRNDPNRRKKTWKNIKRLKDETINSKEDIIIHDGNGKPISKEDTPANLETFWKAVYTSHENK</sequence>
<comment type="caution">
    <text evidence="2">The sequence shown here is derived from an EMBL/GenBank/DDBJ whole genome shotgun (WGS) entry which is preliminary data.</text>
</comment>
<dbReference type="EMBL" id="JAWQEG010000128">
    <property type="protein sequence ID" value="KAK3894250.1"/>
    <property type="molecule type" value="Genomic_DNA"/>
</dbReference>
<dbReference type="AlphaFoldDB" id="A0AAE1L5P6"/>
<keyword evidence="3" id="KW-1185">Reference proteome</keyword>
<reference evidence="2" key="1">
    <citation type="submission" date="2023-10" db="EMBL/GenBank/DDBJ databases">
        <title>Genome assemblies of two species of porcelain crab, Petrolisthes cinctipes and Petrolisthes manimaculis (Anomura: Porcellanidae).</title>
        <authorList>
            <person name="Angst P."/>
        </authorList>
    </citation>
    <scope>NUCLEOTIDE SEQUENCE</scope>
    <source>
        <strain evidence="2">PB745_01</strain>
        <tissue evidence="2">Gill</tissue>
    </source>
</reference>
<dbReference type="Proteomes" id="UP001286313">
    <property type="component" value="Unassembled WGS sequence"/>
</dbReference>
<evidence type="ECO:0008006" key="4">
    <source>
        <dbReference type="Google" id="ProtNLM"/>
    </source>
</evidence>
<evidence type="ECO:0000256" key="1">
    <source>
        <dbReference type="SAM" id="Coils"/>
    </source>
</evidence>
<accession>A0AAE1L5P6</accession>
<proteinExistence type="predicted"/>
<organism evidence="2 3">
    <name type="scientific">Petrolisthes cinctipes</name>
    <name type="common">Flat porcelain crab</name>
    <dbReference type="NCBI Taxonomy" id="88211"/>
    <lineage>
        <taxon>Eukaryota</taxon>
        <taxon>Metazoa</taxon>
        <taxon>Ecdysozoa</taxon>
        <taxon>Arthropoda</taxon>
        <taxon>Crustacea</taxon>
        <taxon>Multicrustacea</taxon>
        <taxon>Malacostraca</taxon>
        <taxon>Eumalacostraca</taxon>
        <taxon>Eucarida</taxon>
        <taxon>Decapoda</taxon>
        <taxon>Pleocyemata</taxon>
        <taxon>Anomura</taxon>
        <taxon>Galatheoidea</taxon>
        <taxon>Porcellanidae</taxon>
        <taxon>Petrolisthes</taxon>
    </lineage>
</organism>
<keyword evidence="1" id="KW-0175">Coiled coil</keyword>